<dbReference type="Gene3D" id="3.90.1010.10">
    <property type="match status" value="1"/>
</dbReference>
<reference evidence="3" key="2">
    <citation type="journal article" date="2024" name="Antonie Van Leeuwenhoek">
        <title>Roseihalotalea indica gen. nov., sp. nov., a halophilic Bacteroidetes from mesopelagic Southwest Indian Ocean with higher carbohydrate metabolic potential.</title>
        <authorList>
            <person name="Chen B."/>
            <person name="Zhang M."/>
            <person name="Lin D."/>
            <person name="Ye J."/>
            <person name="Tang K."/>
        </authorList>
    </citation>
    <scope>NUCLEOTIDE SEQUENCE</scope>
    <source>
        <strain evidence="3">TK19036</strain>
    </source>
</reference>
<dbReference type="Pfam" id="PF02657">
    <property type="entry name" value="SufE"/>
    <property type="match status" value="1"/>
</dbReference>
<accession>A0AA49GKN2</accession>
<evidence type="ECO:0000256" key="1">
    <source>
        <dbReference type="ARBA" id="ARBA00010282"/>
    </source>
</evidence>
<evidence type="ECO:0000259" key="2">
    <source>
        <dbReference type="Pfam" id="PF02657"/>
    </source>
</evidence>
<comment type="similarity">
    <text evidence="1">Belongs to the SufE family.</text>
</comment>
<sequence>MPRSIQEKQDEIIEEFALLDGDPEMTNFYIIELGEKLNPLDEKYHTEENTVKGCQSKVWLVPSMEENRMHFSADSNSAITKGLVSLLVRVFDNQTPDDIVDAELYFIDKIGMNRFIGTQRSNGFAAMIKQMKLFALVNKERQTMAKSDQK</sequence>
<dbReference type="InterPro" id="IPR003808">
    <property type="entry name" value="Fe-S_metab-assoc_dom"/>
</dbReference>
<protein>
    <submittedName>
        <fullName evidence="3">SufE family protein</fullName>
    </submittedName>
</protein>
<gene>
    <name evidence="3" type="ORF">K4G66_18160</name>
</gene>
<proteinExistence type="inferred from homology"/>
<name>A0AA49GKN2_9BACT</name>
<reference evidence="3" key="1">
    <citation type="journal article" date="2023" name="Comput. Struct. Biotechnol. J.">
        <title>Discovery of a novel marine Bacteroidetes with a rich repertoire of carbohydrate-active enzymes.</title>
        <authorList>
            <person name="Chen B."/>
            <person name="Liu G."/>
            <person name="Chen Q."/>
            <person name="Wang H."/>
            <person name="Liu L."/>
            <person name="Tang K."/>
        </authorList>
    </citation>
    <scope>NUCLEOTIDE SEQUENCE</scope>
    <source>
        <strain evidence="3">TK19036</strain>
    </source>
</reference>
<dbReference type="AlphaFoldDB" id="A0AA49GKN2"/>
<feature type="domain" description="Fe-S metabolism associated" evidence="2">
    <location>
        <begin position="14"/>
        <end position="132"/>
    </location>
</feature>
<dbReference type="EMBL" id="CP120682">
    <property type="protein sequence ID" value="WKN34305.1"/>
    <property type="molecule type" value="Genomic_DNA"/>
</dbReference>
<evidence type="ECO:0000313" key="3">
    <source>
        <dbReference type="EMBL" id="WKN34305.1"/>
    </source>
</evidence>
<dbReference type="PANTHER" id="PTHR43597">
    <property type="entry name" value="SULFUR ACCEPTOR PROTEIN CSDE"/>
    <property type="match status" value="1"/>
</dbReference>
<dbReference type="SUPFAM" id="SSF82649">
    <property type="entry name" value="SufE/NifU"/>
    <property type="match status" value="1"/>
</dbReference>
<dbReference type="PANTHER" id="PTHR43597:SF5">
    <property type="entry name" value="SUFE-LIKE PROTEIN 2, CHLOROPLASTIC"/>
    <property type="match status" value="1"/>
</dbReference>
<organism evidence="3">
    <name type="scientific">Roseihalotalea indica</name>
    <dbReference type="NCBI Taxonomy" id="2867963"/>
    <lineage>
        <taxon>Bacteria</taxon>
        <taxon>Pseudomonadati</taxon>
        <taxon>Bacteroidota</taxon>
        <taxon>Cytophagia</taxon>
        <taxon>Cytophagales</taxon>
        <taxon>Catalimonadaceae</taxon>
        <taxon>Roseihalotalea</taxon>
    </lineage>
</organism>